<dbReference type="RefSeq" id="WP_377096662.1">
    <property type="nucleotide sequence ID" value="NZ_JBHTHU010000001.1"/>
</dbReference>
<evidence type="ECO:0000313" key="2">
    <source>
        <dbReference type="EMBL" id="MFD0748813.1"/>
    </source>
</evidence>
<evidence type="ECO:0000256" key="1">
    <source>
        <dbReference type="SAM" id="SignalP"/>
    </source>
</evidence>
<feature type="signal peptide" evidence="1">
    <location>
        <begin position="1"/>
        <end position="18"/>
    </location>
</feature>
<dbReference type="EMBL" id="JBHTHU010000001">
    <property type="protein sequence ID" value="MFD0748813.1"/>
    <property type="molecule type" value="Genomic_DNA"/>
</dbReference>
<evidence type="ECO:0000313" key="3">
    <source>
        <dbReference type="Proteomes" id="UP001596958"/>
    </source>
</evidence>
<organism evidence="2 3">
    <name type="scientific">Mucilaginibacter calamicampi</name>
    <dbReference type="NCBI Taxonomy" id="1302352"/>
    <lineage>
        <taxon>Bacteria</taxon>
        <taxon>Pseudomonadati</taxon>
        <taxon>Bacteroidota</taxon>
        <taxon>Sphingobacteriia</taxon>
        <taxon>Sphingobacteriales</taxon>
        <taxon>Sphingobacteriaceae</taxon>
        <taxon>Mucilaginibacter</taxon>
    </lineage>
</organism>
<accession>A0ABW2YST3</accession>
<proteinExistence type="predicted"/>
<keyword evidence="3" id="KW-1185">Reference proteome</keyword>
<dbReference type="PROSITE" id="PS51257">
    <property type="entry name" value="PROKAR_LIPOPROTEIN"/>
    <property type="match status" value="1"/>
</dbReference>
<protein>
    <submittedName>
        <fullName evidence="2">Uncharacterized protein</fullName>
    </submittedName>
</protein>
<gene>
    <name evidence="2" type="ORF">ACFQZS_01585</name>
</gene>
<feature type="chain" id="PRO_5046754074" evidence="1">
    <location>
        <begin position="19"/>
        <end position="275"/>
    </location>
</feature>
<name>A0ABW2YST3_9SPHI</name>
<dbReference type="Proteomes" id="UP001596958">
    <property type="component" value="Unassembled WGS sequence"/>
</dbReference>
<keyword evidence="1" id="KW-0732">Signal</keyword>
<comment type="caution">
    <text evidence="2">The sequence shown here is derived from an EMBL/GenBank/DDBJ whole genome shotgun (WGS) entry which is preliminary data.</text>
</comment>
<sequence length="275" mass="31425">MKALIVTVLFFIALSCDAQVYNFTSHIQYKSTRSGGKSYSVNINEIDTSMTSTFTIDLDHNIFTSRESLNWSEKVEDISSVRRDTSDHFIVLDIKLPKRGDSVWRRFRIELEDNSKVVSIERLERYTGSRFALDTFCKAYTNDAIHLSFYQKTGHVKTQASDTREVLSSEKDVTYLYNKPFENADHSFEVRDGKVNWSEGAGLEKKVYSAVLTGGKIIKNEQETGVMFIWKEDGLTHVLEGTDSKSPVDKVTKVTKLVKLSKYKGRKLVSVSFMY</sequence>
<reference evidence="3" key="1">
    <citation type="journal article" date="2019" name="Int. J. Syst. Evol. Microbiol.">
        <title>The Global Catalogue of Microorganisms (GCM) 10K type strain sequencing project: providing services to taxonomists for standard genome sequencing and annotation.</title>
        <authorList>
            <consortium name="The Broad Institute Genomics Platform"/>
            <consortium name="The Broad Institute Genome Sequencing Center for Infectious Disease"/>
            <person name="Wu L."/>
            <person name="Ma J."/>
        </authorList>
    </citation>
    <scope>NUCLEOTIDE SEQUENCE [LARGE SCALE GENOMIC DNA]</scope>
    <source>
        <strain evidence="3">CCUG 63418</strain>
    </source>
</reference>